<name>A0AAN9LEW8_PHACN</name>
<dbReference type="PROSITE" id="PS51257">
    <property type="entry name" value="PROKAR_LIPOPROTEIN"/>
    <property type="match status" value="1"/>
</dbReference>
<dbReference type="GO" id="GO:0006970">
    <property type="term" value="P:response to osmotic stress"/>
    <property type="evidence" value="ECO:0007669"/>
    <property type="project" value="InterPro"/>
</dbReference>
<dbReference type="GO" id="GO:0006995">
    <property type="term" value="P:cellular response to nitrogen starvation"/>
    <property type="evidence" value="ECO:0007669"/>
    <property type="project" value="InterPro"/>
</dbReference>
<feature type="signal peptide" evidence="1">
    <location>
        <begin position="1"/>
        <end position="21"/>
    </location>
</feature>
<evidence type="ECO:0000313" key="3">
    <source>
        <dbReference type="Proteomes" id="UP001374584"/>
    </source>
</evidence>
<protein>
    <submittedName>
        <fullName evidence="2">Uncharacterized protein</fullName>
    </submittedName>
</protein>
<gene>
    <name evidence="2" type="ORF">VNO80_28825</name>
</gene>
<evidence type="ECO:0000313" key="2">
    <source>
        <dbReference type="EMBL" id="KAK7332078.1"/>
    </source>
</evidence>
<accession>A0AAN9LEW8</accession>
<dbReference type="Proteomes" id="UP001374584">
    <property type="component" value="Unassembled WGS sequence"/>
</dbReference>
<reference evidence="2 3" key="1">
    <citation type="submission" date="2024-01" db="EMBL/GenBank/DDBJ databases">
        <title>The genomes of 5 underutilized Papilionoideae crops provide insights into root nodulation and disease resistanc.</title>
        <authorList>
            <person name="Jiang F."/>
        </authorList>
    </citation>
    <scope>NUCLEOTIDE SEQUENCE [LARGE SCALE GENOMIC DNA]</scope>
    <source>
        <strain evidence="2">JINMINGXINNONG_FW02</strain>
        <tissue evidence="2">Leaves</tissue>
    </source>
</reference>
<dbReference type="InterPro" id="IPR038930">
    <property type="entry name" value="CEP13/CEP14"/>
</dbReference>
<keyword evidence="3" id="KW-1185">Reference proteome</keyword>
<dbReference type="AlphaFoldDB" id="A0AAN9LEW8"/>
<evidence type="ECO:0000256" key="1">
    <source>
        <dbReference type="SAM" id="SignalP"/>
    </source>
</evidence>
<organism evidence="2 3">
    <name type="scientific">Phaseolus coccineus</name>
    <name type="common">Scarlet runner bean</name>
    <name type="synonym">Phaseolus multiflorus</name>
    <dbReference type="NCBI Taxonomy" id="3886"/>
    <lineage>
        <taxon>Eukaryota</taxon>
        <taxon>Viridiplantae</taxon>
        <taxon>Streptophyta</taxon>
        <taxon>Embryophyta</taxon>
        <taxon>Tracheophyta</taxon>
        <taxon>Spermatophyta</taxon>
        <taxon>Magnoliopsida</taxon>
        <taxon>eudicotyledons</taxon>
        <taxon>Gunneridae</taxon>
        <taxon>Pentapetalae</taxon>
        <taxon>rosids</taxon>
        <taxon>fabids</taxon>
        <taxon>Fabales</taxon>
        <taxon>Fabaceae</taxon>
        <taxon>Papilionoideae</taxon>
        <taxon>50 kb inversion clade</taxon>
        <taxon>NPAAA clade</taxon>
        <taxon>indigoferoid/millettioid clade</taxon>
        <taxon>Phaseoleae</taxon>
        <taxon>Phaseolus</taxon>
    </lineage>
</organism>
<keyword evidence="1" id="KW-0732">Signal</keyword>
<dbReference type="PANTHER" id="PTHR37180:SF2">
    <property type="entry name" value="PRECURSOR OF CEP14"/>
    <property type="match status" value="1"/>
</dbReference>
<comment type="caution">
    <text evidence="2">The sequence shown here is derived from an EMBL/GenBank/DDBJ whole genome shotgun (WGS) entry which is preliminary data.</text>
</comment>
<sequence length="163" mass="18222">MARLRSHLLLFFVLFASLCSCLESRKLHFGAHKPSNKVDPSLFLTSLPKGTVPSSTPSKKGHSTVVDEKLIARHLITTERLLLQSVPSPGRREKEEWALDLVLLLHCINIVIVHYGMSKLKGGRDKRVKVGLYLLHFVKLDGDHRLVVSLAIAVSDVALFFSF</sequence>
<dbReference type="PANTHER" id="PTHR37180">
    <property type="entry name" value="PRECURSOR OF CEP14"/>
    <property type="match status" value="1"/>
</dbReference>
<dbReference type="EMBL" id="JAYMYR010000011">
    <property type="protein sequence ID" value="KAK7332078.1"/>
    <property type="molecule type" value="Genomic_DNA"/>
</dbReference>
<feature type="chain" id="PRO_5042984772" evidence="1">
    <location>
        <begin position="22"/>
        <end position="163"/>
    </location>
</feature>
<proteinExistence type="predicted"/>